<reference evidence="1 2" key="1">
    <citation type="journal article" date="2017" name="Antonie Van Leeuwenhoek">
        <title>Phylogenomic resolution of the bacterial genus Pantoea and its relationship with Erwinia and Tatumella.</title>
        <authorList>
            <person name="Palmer M."/>
            <person name="Steenkamp E.T."/>
            <person name="Coetzee M.P."/>
            <person name="Chan W.Y."/>
            <person name="van Zyl E."/>
            <person name="De Maayer P."/>
            <person name="Coutinho T.A."/>
            <person name="Blom J."/>
            <person name="Smits T.H."/>
            <person name="Duffy B."/>
            <person name="Venter S.N."/>
        </authorList>
    </citation>
    <scope>NUCLEOTIDE SEQUENCE [LARGE SCALE GENOMIC DNA]</scope>
    <source>
        <strain evidence="1 2">LMG 2657</strain>
    </source>
</reference>
<comment type="caution">
    <text evidence="1">The sequence shown here is derived from an EMBL/GenBank/DDBJ whole genome shotgun (WGS) entry which is preliminary data.</text>
</comment>
<dbReference type="Pfam" id="PF11046">
    <property type="entry name" value="HycA_repressor"/>
    <property type="match status" value="1"/>
</dbReference>
<dbReference type="InterPro" id="IPR021285">
    <property type="entry name" value="Tscrpt_reg_HycA"/>
</dbReference>
<dbReference type="RefSeq" id="WP_084879460.1">
    <property type="nucleotide sequence ID" value="NZ_JAGGMY010000005.1"/>
</dbReference>
<keyword evidence="2" id="KW-1185">Reference proteome</keyword>
<sequence>MDIRELSEKAEYIADKHQRMQAQWKLYGNTLTQGITLAKARLYHTVASSPHDELRFFLFDHFVIQIRPGEGFNSHSIEYHLELPEGGDNIMIAKASINEEGNIDGGFSIRDREQVLAHYLDLIRPVYDSLYLAAHENIPVSIEQLQRAVV</sequence>
<name>A0A1X1ELF1_PANCY</name>
<gene>
    <name evidence="1" type="ORF">HA50_24375</name>
</gene>
<evidence type="ECO:0000313" key="1">
    <source>
        <dbReference type="EMBL" id="ORM89741.1"/>
    </source>
</evidence>
<dbReference type="AlphaFoldDB" id="A0A1X1ELF1"/>
<dbReference type="EMBL" id="MLJI01000002">
    <property type="protein sequence ID" value="ORM89741.1"/>
    <property type="molecule type" value="Genomic_DNA"/>
</dbReference>
<evidence type="ECO:0000313" key="2">
    <source>
        <dbReference type="Proteomes" id="UP000193749"/>
    </source>
</evidence>
<protein>
    <submittedName>
        <fullName evidence="1">Transcriptional regulator</fullName>
    </submittedName>
</protein>
<proteinExistence type="predicted"/>
<dbReference type="OrthoDB" id="6412952at2"/>
<dbReference type="STRING" id="55209.HA50_24375"/>
<organism evidence="1 2">
    <name type="scientific">Pantoea cypripedii</name>
    <name type="common">Pectobacterium cypripedii</name>
    <name type="synonym">Erwinia cypripedii</name>
    <dbReference type="NCBI Taxonomy" id="55209"/>
    <lineage>
        <taxon>Bacteria</taxon>
        <taxon>Pseudomonadati</taxon>
        <taxon>Pseudomonadota</taxon>
        <taxon>Gammaproteobacteria</taxon>
        <taxon>Enterobacterales</taxon>
        <taxon>Erwiniaceae</taxon>
        <taxon>Pantoea</taxon>
    </lineage>
</organism>
<dbReference type="NCBIfam" id="NF007567">
    <property type="entry name" value="PRK10198.1"/>
    <property type="match status" value="1"/>
</dbReference>
<accession>A0A1X1ELF1</accession>
<dbReference type="Proteomes" id="UP000193749">
    <property type="component" value="Unassembled WGS sequence"/>
</dbReference>